<gene>
    <name evidence="1" type="ORF">AS189_09375</name>
</gene>
<sequence>MGDTLASYGKRITNLDSMANKGVHSDVTAAEAEQCVIWSFMLAADLLRISDGTSADLAPVNDF</sequence>
<accession>A0A0S2LZJ3</accession>
<evidence type="ECO:0000313" key="1">
    <source>
        <dbReference type="EMBL" id="ALO66664.1"/>
    </source>
</evidence>
<dbReference type="Proteomes" id="UP000059574">
    <property type="component" value="Chromosome"/>
</dbReference>
<organism evidence="1 2">
    <name type="scientific">Arthrobacter alpinus</name>
    <dbReference type="NCBI Taxonomy" id="656366"/>
    <lineage>
        <taxon>Bacteria</taxon>
        <taxon>Bacillati</taxon>
        <taxon>Actinomycetota</taxon>
        <taxon>Actinomycetes</taxon>
        <taxon>Micrococcales</taxon>
        <taxon>Micrococcaceae</taxon>
        <taxon>Arthrobacter</taxon>
    </lineage>
</organism>
<name>A0A0S2LZJ3_9MICC</name>
<dbReference type="RefSeq" id="WP_062287922.1">
    <property type="nucleotide sequence ID" value="NZ_CP013200.1"/>
</dbReference>
<evidence type="ECO:0000313" key="2">
    <source>
        <dbReference type="Proteomes" id="UP000059574"/>
    </source>
</evidence>
<evidence type="ECO:0008006" key="3">
    <source>
        <dbReference type="Google" id="ProtNLM"/>
    </source>
</evidence>
<reference evidence="2" key="1">
    <citation type="submission" date="2015-11" db="EMBL/GenBank/DDBJ databases">
        <authorList>
            <person name="Kumar R."/>
            <person name="Singh D."/>
            <person name="Swarnkar M.K."/>
            <person name="Singh A.K."/>
            <person name="Kumar S."/>
        </authorList>
    </citation>
    <scope>NUCLEOTIDE SEQUENCE [LARGE SCALE GENOMIC DNA]</scope>
    <source>
        <strain evidence="2">ERGS4:06</strain>
    </source>
</reference>
<dbReference type="OrthoDB" id="7041873at2"/>
<reference evidence="1 2" key="2">
    <citation type="journal article" date="2016" name="J. Biotechnol.">
        <title>Complete genome sequence of Arthrobacter alpinus ERGS4:06, a yellow pigmented bacterium tolerant to cold and radiations isolated from Sikkim Himalaya.</title>
        <authorList>
            <person name="Kumar R."/>
            <person name="Singh D."/>
            <person name="Swarnkar M.K."/>
            <person name="Singh A.K."/>
            <person name="Kumar S."/>
        </authorList>
    </citation>
    <scope>NUCLEOTIDE SEQUENCE [LARGE SCALE GENOMIC DNA]</scope>
    <source>
        <strain evidence="1 2">ERGS4:06</strain>
    </source>
</reference>
<protein>
    <recommendedName>
        <fullName evidence="3">DUF4145 domain-containing protein</fullName>
    </recommendedName>
</protein>
<dbReference type="AlphaFoldDB" id="A0A0S2LZJ3"/>
<proteinExistence type="predicted"/>
<dbReference type="EMBL" id="CP013200">
    <property type="protein sequence ID" value="ALO66664.1"/>
    <property type="molecule type" value="Genomic_DNA"/>
</dbReference>